<feature type="region of interest" description="Disordered" evidence="4">
    <location>
        <begin position="209"/>
        <end position="246"/>
    </location>
</feature>
<dbReference type="Pfam" id="PF00665">
    <property type="entry name" value="rve"/>
    <property type="match status" value="1"/>
</dbReference>
<dbReference type="InterPro" id="IPR039537">
    <property type="entry name" value="Retrotran_Ty1/copia-like"/>
</dbReference>
<feature type="domain" description="CCHC-type" evidence="6">
    <location>
        <begin position="258"/>
        <end position="273"/>
    </location>
</feature>
<dbReference type="PANTHER" id="PTHR42648">
    <property type="entry name" value="TRANSPOSASE, PUTATIVE-RELATED"/>
    <property type="match status" value="1"/>
</dbReference>
<dbReference type="Gene3D" id="3.30.420.10">
    <property type="entry name" value="Ribonuclease H-like superfamily/Ribonuclease H"/>
    <property type="match status" value="1"/>
</dbReference>
<sequence length="1269" mass="142809">MAMAGQQLAGIKPFDGTNYSNWEYRVRLLLEQAGVLEAITEEVPKDDKSRKDFLTQDVKARSLITQCLADNMLDLAKKETTAKGMWKSFNNSYSKIGTVAQVQLQRKLRNLEFSGVTPLRDFLLEFEQTVSCLKSAGGKMDDQEVVTTLLAAMPESYDAVTTAIDVLFCENKEQVTLEFCKNKLLMEESRKLSRRNRVGKIQDVGHAGDDQQAFYGGDRNRNFHPSNRRGQKRVHRTRESQPNANNLSAAKKPFRFACHFCGEIGHKRAQCPKRGRVHVTEEEEDVTFLTSVDNIAEGYAVVTRNSSDAINNGRIRFVIDSGATCHIISRNFCDYLINPESVNYTIKVAKVGASLVSVRKGDLSAKTLLNRNVNIRDVLECDSVSHNLLSVKRLEENGCNVLFRNGTVEIVKSGKVIAEGKLDGNLYVLELMLTQPPDTCQANAAVSPALLHKRMGHSSKFPTGGICETCLKGKQTRLPFKSLPADRKPSRILESISSDVCGPINPNTFDGFRYFVTFVDNFSKFTVVYLLKMKNEVLEKFKCYVAMVEAKFGTKIENLRADNGTEYSSAEFQKFCTDKGIHIQFNIPRVPENNGSAERKNRTLLEKARCLLFDSTLGKSFWGEAIRTSAYLYNRTPSPLLNGRSPAEVWKNEKPNLDKIRVFGCTAYSHIPKEDRYGKLDARSRKMIHVGYTDNGYRLWDPHRRKIITSRNVVFDEKTPVLHESSIEHEGPVSTLPVGVDSPLEGEVDEVPTTAESDDGSASRIDASGAGGTASSDGQTRKSGREKKLPGHFQDFVMTSEFSDEQLMAALSSGCVPSELPGGYEEAILDAEWKMAIARELSMLEKNQTWDVVPTDDVQELVDSKWVFTQKMANGHLIKKARLVARGFMQRATAEEDIYAPVARMTTLRILLSVAVETDANIHQMDVKSAFLNGYLKSPVFMKIPKGVSAPDGYICKLKRALYGLRQSPKCWYDCLNEFLSKLNFVRSTMDPCLYSKRNIFLLVWVDDLIIISNDEAEANIVKTKLSEEFEMKDLTNDKEITFLGLKIERYKDRISISQTDLIKKILVNFKMVDCHPYSVPLPPKLNLKFEKGVTCANVPYKQLLGSLMYVMLGSRPDICFAISYMSQFQNSYTYVHWVYLKGVLHYLKGTENFGLVLSKSRGEGYMLESYVDADFAHSINDRKSISGCLVQIQGEKVTCWSHMLMQILLTVLTIVKVLVDVLFKLIIILFIGSLKSKDLLVCLVLKVNTFLWPNASRNVNLSVIFVMK</sequence>
<dbReference type="InterPro" id="IPR036397">
    <property type="entry name" value="RNaseH_sf"/>
</dbReference>
<dbReference type="EMBL" id="GDHC01007678">
    <property type="protein sequence ID" value="JAQ10951.1"/>
    <property type="molecule type" value="Transcribed_RNA"/>
</dbReference>
<dbReference type="AlphaFoldDB" id="A0A146LT61"/>
<keyword evidence="5" id="KW-1133">Transmembrane helix</keyword>
<keyword evidence="1" id="KW-0479">Metal-binding</keyword>
<organism evidence="8">
    <name type="scientific">Lygus hesperus</name>
    <name type="common">Western plant bug</name>
    <dbReference type="NCBI Taxonomy" id="30085"/>
    <lineage>
        <taxon>Eukaryota</taxon>
        <taxon>Metazoa</taxon>
        <taxon>Ecdysozoa</taxon>
        <taxon>Arthropoda</taxon>
        <taxon>Hexapoda</taxon>
        <taxon>Insecta</taxon>
        <taxon>Pterygota</taxon>
        <taxon>Neoptera</taxon>
        <taxon>Paraneoptera</taxon>
        <taxon>Hemiptera</taxon>
        <taxon>Heteroptera</taxon>
        <taxon>Panheteroptera</taxon>
        <taxon>Cimicomorpha</taxon>
        <taxon>Miridae</taxon>
        <taxon>Mirini</taxon>
        <taxon>Lygus</taxon>
    </lineage>
</organism>
<dbReference type="Pfam" id="PF14223">
    <property type="entry name" value="Retrotran_gag_2"/>
    <property type="match status" value="1"/>
</dbReference>
<dbReference type="GO" id="GO:0008270">
    <property type="term" value="F:zinc ion binding"/>
    <property type="evidence" value="ECO:0007669"/>
    <property type="project" value="UniProtKB-KW"/>
</dbReference>
<keyword evidence="5" id="KW-0472">Membrane</keyword>
<keyword evidence="3" id="KW-0862">Zinc</keyword>
<evidence type="ECO:0000256" key="1">
    <source>
        <dbReference type="ARBA" id="ARBA00022723"/>
    </source>
</evidence>
<dbReference type="InterPro" id="IPR001584">
    <property type="entry name" value="Integrase_cat-core"/>
</dbReference>
<feature type="region of interest" description="Disordered" evidence="4">
    <location>
        <begin position="723"/>
        <end position="790"/>
    </location>
</feature>
<proteinExistence type="predicted"/>
<feature type="compositionally biased region" description="Basic residues" evidence="4">
    <location>
        <begin position="226"/>
        <end position="236"/>
    </location>
</feature>
<gene>
    <name evidence="8" type="primary">POLX_166</name>
    <name evidence="8" type="ORF">g.59451</name>
</gene>
<evidence type="ECO:0000313" key="8">
    <source>
        <dbReference type="EMBL" id="JAQ10951.1"/>
    </source>
</evidence>
<accession>A0A146LT61</accession>
<name>A0A146LT61_LYGHE</name>
<dbReference type="Pfam" id="PF25597">
    <property type="entry name" value="SH3_retrovirus"/>
    <property type="match status" value="1"/>
</dbReference>
<dbReference type="InterPro" id="IPR001878">
    <property type="entry name" value="Znf_CCHC"/>
</dbReference>
<dbReference type="SUPFAM" id="SSF53098">
    <property type="entry name" value="Ribonuclease H-like"/>
    <property type="match status" value="1"/>
</dbReference>
<dbReference type="PANTHER" id="PTHR42648:SF28">
    <property type="entry name" value="TRANSPOSON-ENCODED PROTEIN WITH RIBONUCLEASE H-LIKE AND RETROVIRUS ZINC FINGER-LIKE DOMAINS"/>
    <property type="match status" value="1"/>
</dbReference>
<dbReference type="InterPro" id="IPR012337">
    <property type="entry name" value="RNaseH-like_sf"/>
</dbReference>
<evidence type="ECO:0000256" key="5">
    <source>
        <dbReference type="SAM" id="Phobius"/>
    </source>
</evidence>
<dbReference type="InterPro" id="IPR057670">
    <property type="entry name" value="SH3_retrovirus"/>
</dbReference>
<evidence type="ECO:0000256" key="2">
    <source>
        <dbReference type="ARBA" id="ARBA00022801"/>
    </source>
</evidence>
<dbReference type="InterPro" id="IPR043502">
    <property type="entry name" value="DNA/RNA_pol_sf"/>
</dbReference>
<dbReference type="GO" id="GO:0071897">
    <property type="term" value="P:DNA biosynthetic process"/>
    <property type="evidence" value="ECO:0007669"/>
    <property type="project" value="UniProtKB-ARBA"/>
</dbReference>
<protein>
    <submittedName>
        <fullName evidence="8">Retrovirus-related Pol polyprotein from transposon TNT 1-94</fullName>
    </submittedName>
</protein>
<reference evidence="8" key="1">
    <citation type="journal article" date="2016" name="Gigascience">
        <title>De novo construction of an expanded transcriptome assembly for the western tarnished plant bug, Lygus hesperus.</title>
        <authorList>
            <person name="Tassone E.E."/>
            <person name="Geib S.M."/>
            <person name="Hall B."/>
            <person name="Fabrick J.A."/>
            <person name="Brent C.S."/>
            <person name="Hull J.J."/>
        </authorList>
    </citation>
    <scope>NUCLEOTIDE SEQUENCE</scope>
</reference>
<feature type="domain" description="Integrase catalytic" evidence="7">
    <location>
        <begin position="485"/>
        <end position="654"/>
    </location>
</feature>
<dbReference type="PROSITE" id="PS50994">
    <property type="entry name" value="INTEGRASE"/>
    <property type="match status" value="1"/>
</dbReference>
<keyword evidence="5" id="KW-0812">Transmembrane</keyword>
<dbReference type="GO" id="GO:0003676">
    <property type="term" value="F:nucleic acid binding"/>
    <property type="evidence" value="ECO:0007669"/>
    <property type="project" value="InterPro"/>
</dbReference>
<dbReference type="GO" id="GO:0042575">
    <property type="term" value="C:DNA polymerase complex"/>
    <property type="evidence" value="ECO:0007669"/>
    <property type="project" value="UniProtKB-ARBA"/>
</dbReference>
<evidence type="ECO:0000259" key="6">
    <source>
        <dbReference type="PROSITE" id="PS50158"/>
    </source>
</evidence>
<feature type="transmembrane region" description="Helical" evidence="5">
    <location>
        <begin position="1204"/>
        <end position="1232"/>
    </location>
</feature>
<evidence type="ECO:0000256" key="4">
    <source>
        <dbReference type="SAM" id="MobiDB-lite"/>
    </source>
</evidence>
<dbReference type="GO" id="GO:0015074">
    <property type="term" value="P:DNA integration"/>
    <property type="evidence" value="ECO:0007669"/>
    <property type="project" value="InterPro"/>
</dbReference>
<evidence type="ECO:0000259" key="7">
    <source>
        <dbReference type="PROSITE" id="PS50994"/>
    </source>
</evidence>
<dbReference type="PROSITE" id="PS50158">
    <property type="entry name" value="ZF_CCHC"/>
    <property type="match status" value="1"/>
</dbReference>
<dbReference type="Pfam" id="PF07727">
    <property type="entry name" value="RVT_2"/>
    <property type="match status" value="1"/>
</dbReference>
<keyword evidence="3" id="KW-0863">Zinc-finger</keyword>
<dbReference type="GO" id="GO:0016787">
    <property type="term" value="F:hydrolase activity"/>
    <property type="evidence" value="ECO:0007669"/>
    <property type="project" value="UniProtKB-KW"/>
</dbReference>
<dbReference type="InterPro" id="IPR013103">
    <property type="entry name" value="RVT_2"/>
</dbReference>
<keyword evidence="2" id="KW-0378">Hydrolase</keyword>
<evidence type="ECO:0000256" key="3">
    <source>
        <dbReference type="PROSITE-ProRule" id="PRU00047"/>
    </source>
</evidence>
<dbReference type="SUPFAM" id="SSF56672">
    <property type="entry name" value="DNA/RNA polymerases"/>
    <property type="match status" value="1"/>
</dbReference>